<evidence type="ECO:0000256" key="6">
    <source>
        <dbReference type="PIRSR" id="PIRSR630616-1"/>
    </source>
</evidence>
<dbReference type="PROSITE" id="PS00108">
    <property type="entry name" value="PROTEIN_KINASE_ST"/>
    <property type="match status" value="1"/>
</dbReference>
<dbReference type="SMART" id="SM00220">
    <property type="entry name" value="S_TKc"/>
    <property type="match status" value="1"/>
</dbReference>
<dbReference type="InterPro" id="IPR008271">
    <property type="entry name" value="Ser/Thr_kinase_AS"/>
</dbReference>
<dbReference type="Gene3D" id="1.10.510.10">
    <property type="entry name" value="Transferase(Phosphotransferase) domain 1"/>
    <property type="match status" value="1"/>
</dbReference>
<dbReference type="InterPro" id="IPR011009">
    <property type="entry name" value="Kinase-like_dom_sf"/>
</dbReference>
<feature type="active site" description="Proton acceptor" evidence="6">
    <location>
        <position position="524"/>
    </location>
</feature>
<feature type="compositionally biased region" description="Acidic residues" evidence="9">
    <location>
        <begin position="251"/>
        <end position="262"/>
    </location>
</feature>
<feature type="compositionally biased region" description="Low complexity" evidence="9">
    <location>
        <begin position="34"/>
        <end position="63"/>
    </location>
</feature>
<proteinExistence type="predicted"/>
<dbReference type="GO" id="GO:0004674">
    <property type="term" value="F:protein serine/threonine kinase activity"/>
    <property type="evidence" value="ECO:0007669"/>
    <property type="project" value="UniProtKB-KW"/>
</dbReference>
<keyword evidence="2" id="KW-0808">Transferase</keyword>
<dbReference type="Pfam" id="PF00069">
    <property type="entry name" value="Pkinase"/>
    <property type="match status" value="1"/>
</dbReference>
<feature type="region of interest" description="Disordered" evidence="9">
    <location>
        <begin position="170"/>
        <end position="194"/>
    </location>
</feature>
<keyword evidence="5 7" id="KW-0067">ATP-binding</keyword>
<dbReference type="GO" id="GO:0005524">
    <property type="term" value="F:ATP binding"/>
    <property type="evidence" value="ECO:0007669"/>
    <property type="project" value="UniProtKB-KW"/>
</dbReference>
<organism evidence="11 12">
    <name type="scientific">Discostella pseudostelligera</name>
    <dbReference type="NCBI Taxonomy" id="259834"/>
    <lineage>
        <taxon>Eukaryota</taxon>
        <taxon>Sar</taxon>
        <taxon>Stramenopiles</taxon>
        <taxon>Ochrophyta</taxon>
        <taxon>Bacillariophyta</taxon>
        <taxon>Coscinodiscophyceae</taxon>
        <taxon>Thalassiosirophycidae</taxon>
        <taxon>Stephanodiscales</taxon>
        <taxon>Stephanodiscaceae</taxon>
        <taxon>Discostella</taxon>
    </lineage>
</organism>
<keyword evidence="4" id="KW-0418">Kinase</keyword>
<evidence type="ECO:0000256" key="5">
    <source>
        <dbReference type="ARBA" id="ARBA00022840"/>
    </source>
</evidence>
<feature type="cross-link" description="Glycyl lysine isopeptide (Lys-Gly) (interchain with G-Cter in SUMO2)" evidence="8">
    <location>
        <position position="526"/>
    </location>
</feature>
<dbReference type="FunFam" id="1.10.510.10:FF:000571">
    <property type="entry name" value="Maternal embryonic leucine zipper kinase"/>
    <property type="match status" value="1"/>
</dbReference>
<feature type="compositionally biased region" description="Polar residues" evidence="9">
    <location>
        <begin position="695"/>
        <end position="704"/>
    </location>
</feature>
<dbReference type="Gene3D" id="3.30.200.20">
    <property type="entry name" value="Phosphorylase Kinase, domain 1"/>
    <property type="match status" value="1"/>
</dbReference>
<feature type="region of interest" description="Disordered" evidence="9">
    <location>
        <begin position="666"/>
        <end position="811"/>
    </location>
</feature>
<evidence type="ECO:0000256" key="7">
    <source>
        <dbReference type="PIRSR" id="PIRSR630616-2"/>
    </source>
</evidence>
<evidence type="ECO:0000259" key="10">
    <source>
        <dbReference type="PROSITE" id="PS50011"/>
    </source>
</evidence>
<dbReference type="PANTHER" id="PTHR24350">
    <property type="entry name" value="SERINE/THREONINE-PROTEIN KINASE IAL-RELATED"/>
    <property type="match status" value="1"/>
</dbReference>
<feature type="compositionally biased region" description="Low complexity" evidence="9">
    <location>
        <begin position="767"/>
        <end position="776"/>
    </location>
</feature>
<evidence type="ECO:0000256" key="1">
    <source>
        <dbReference type="ARBA" id="ARBA00022527"/>
    </source>
</evidence>
<evidence type="ECO:0000256" key="3">
    <source>
        <dbReference type="ARBA" id="ARBA00022741"/>
    </source>
</evidence>
<feature type="compositionally biased region" description="Gly residues" evidence="9">
    <location>
        <begin position="105"/>
        <end position="114"/>
    </location>
</feature>
<name>A0ABD3MA04_9STRA</name>
<feature type="binding site" evidence="7">
    <location>
        <position position="545"/>
    </location>
    <ligand>
        <name>ATP</name>
        <dbReference type="ChEBI" id="CHEBI:30616"/>
    </ligand>
</feature>
<feature type="region of interest" description="Disordered" evidence="9">
    <location>
        <begin position="316"/>
        <end position="337"/>
    </location>
</feature>
<evidence type="ECO:0000256" key="8">
    <source>
        <dbReference type="PIRSR" id="PIRSR630616-3"/>
    </source>
</evidence>
<evidence type="ECO:0000256" key="9">
    <source>
        <dbReference type="SAM" id="MobiDB-lite"/>
    </source>
</evidence>
<evidence type="ECO:0000256" key="2">
    <source>
        <dbReference type="ARBA" id="ARBA00022679"/>
    </source>
</evidence>
<feature type="compositionally biased region" description="Basic and acidic residues" evidence="9">
    <location>
        <begin position="746"/>
        <end position="766"/>
    </location>
</feature>
<feature type="compositionally biased region" description="Acidic residues" evidence="9">
    <location>
        <begin position="316"/>
        <end position="327"/>
    </location>
</feature>
<feature type="non-terminal residue" evidence="11">
    <location>
        <position position="1"/>
    </location>
</feature>
<keyword evidence="3 7" id="KW-0547">Nucleotide-binding</keyword>
<dbReference type="CDD" id="cd05117">
    <property type="entry name" value="STKc_CAMK"/>
    <property type="match status" value="1"/>
</dbReference>
<evidence type="ECO:0000256" key="4">
    <source>
        <dbReference type="ARBA" id="ARBA00022777"/>
    </source>
</evidence>
<dbReference type="AlphaFoldDB" id="A0ABD3MA04"/>
<sequence length="859" mass="93180">AAGGGGILSRGDRSSSNNNDGGGGGGGGRHASSHHSQSSQQPQHVSSQQQHHHPSQPQHPQQPLTRRRESNSSSTRYKSSAQSVVSIGSTSVFSPSIIGTSTRSGNGGGGGGGQNELQPSSARLLRDLNKSAQSSLLSSLGTAAASRTFRSYKMMLPRYVPRMTMMTGLDGGSNVASGSGGGGGDGEENHGGAASTIPLETDLELLGRTVHAVSSALTEPPRVGDRYMIYDVSFNPRGCVWDASVVVYDDDDEEEEGEDGGAMEDKDGIDRSTTSRTSRTGGGSSAHLTKTKKGGGSGSGTFTFPIRVTCAEDEDDDFEDDHVEGEQDGGAGGTARPRAKTYAVELSVIDDSVHHLRNAADHRDNVKNSVEWISYGIRRSMARSMFPQFPEGCRGRPFREIYQLNKKIKSGTFSTVCRGVHRVTGRQVAVKCILRKKIEPSVDAAVFEEVLIMSGLHHKYICPMIDYFEEDRCHFVVMELERGGDLCERLNEKGTYSEDEARHVIRNMCEAMDFVHSRGFAHCDIKPRNYLLRSKRDDLDIRLADFGFAQHVHAPNSLTSQCGTPFFVAPEVINRKPYDQKVDMWSIGVTTYLLLSGDTPFNGKNRQQLFRRISCDDPPFPDEKWDKISYEALDFVRKLLEKDPAKRLSAKQALSHLWLRMNENGKTTAPEQSHQKAATAQTGGVTESIAEVSNRKSGGTSGKEQSGEPKSPRSPTSGSSANRHGNESAPSPPFKEPVIQSSRSGSSDRAKSRSASGDRTERRTSSREQTTTATSRGVPPPPPKPQPQAPKSASATSIASRSDRGGSAVANQILHNFGNSADDVNARLLDVIKDQDAKIEKLERLVKQMLEPEGAKHER</sequence>
<feature type="region of interest" description="Disordered" evidence="9">
    <location>
        <begin position="251"/>
        <end position="300"/>
    </location>
</feature>
<evidence type="ECO:0000313" key="11">
    <source>
        <dbReference type="EMBL" id="KAL3760930.1"/>
    </source>
</evidence>
<comment type="caution">
    <text evidence="11">The sequence shown here is derived from an EMBL/GenBank/DDBJ whole genome shotgun (WGS) entry which is preliminary data.</text>
</comment>
<feature type="domain" description="Protein kinase" evidence="10">
    <location>
        <begin position="402"/>
        <end position="659"/>
    </location>
</feature>
<dbReference type="InterPro" id="IPR030616">
    <property type="entry name" value="Aur-like"/>
</dbReference>
<feature type="binding site" evidence="7">
    <location>
        <position position="431"/>
    </location>
    <ligand>
        <name>ATP</name>
        <dbReference type="ChEBI" id="CHEBI:30616"/>
    </ligand>
</feature>
<evidence type="ECO:0000313" key="12">
    <source>
        <dbReference type="Proteomes" id="UP001530293"/>
    </source>
</evidence>
<feature type="compositionally biased region" description="Pro residues" evidence="9">
    <location>
        <begin position="778"/>
        <end position="788"/>
    </location>
</feature>
<dbReference type="EMBL" id="JALLBG020000168">
    <property type="protein sequence ID" value="KAL3760930.1"/>
    <property type="molecule type" value="Genomic_DNA"/>
</dbReference>
<feature type="compositionally biased region" description="Gly residues" evidence="9">
    <location>
        <begin position="20"/>
        <end position="29"/>
    </location>
</feature>
<reference evidence="11 12" key="1">
    <citation type="submission" date="2024-10" db="EMBL/GenBank/DDBJ databases">
        <title>Updated reference genomes for cyclostephanoid diatoms.</title>
        <authorList>
            <person name="Roberts W.R."/>
            <person name="Alverson A.J."/>
        </authorList>
    </citation>
    <scope>NUCLEOTIDE SEQUENCE [LARGE SCALE GENOMIC DNA]</scope>
    <source>
        <strain evidence="11 12">AJA232-27</strain>
    </source>
</reference>
<keyword evidence="12" id="KW-1185">Reference proteome</keyword>
<feature type="compositionally biased region" description="Polar residues" evidence="9">
    <location>
        <begin position="666"/>
        <end position="685"/>
    </location>
</feature>
<dbReference type="PROSITE" id="PS50011">
    <property type="entry name" value="PROTEIN_KINASE_DOM"/>
    <property type="match status" value="1"/>
</dbReference>
<protein>
    <recommendedName>
        <fullName evidence="10">Protein kinase domain-containing protein</fullName>
    </recommendedName>
</protein>
<feature type="compositionally biased region" description="Polar residues" evidence="9">
    <location>
        <begin position="77"/>
        <end position="104"/>
    </location>
</feature>
<feature type="compositionally biased region" description="Polar residues" evidence="9">
    <location>
        <begin position="713"/>
        <end position="723"/>
    </location>
</feature>
<dbReference type="InterPro" id="IPR000719">
    <property type="entry name" value="Prot_kinase_dom"/>
</dbReference>
<dbReference type="Proteomes" id="UP001530293">
    <property type="component" value="Unassembled WGS sequence"/>
</dbReference>
<dbReference type="SUPFAM" id="SSF56112">
    <property type="entry name" value="Protein kinase-like (PK-like)"/>
    <property type="match status" value="1"/>
</dbReference>
<gene>
    <name evidence="11" type="ORF">ACHAWU_009609</name>
</gene>
<feature type="region of interest" description="Disordered" evidence="9">
    <location>
        <begin position="1"/>
        <end position="118"/>
    </location>
</feature>
<keyword evidence="1" id="KW-0723">Serine/threonine-protein kinase</keyword>
<accession>A0ABD3MA04</accession>